<dbReference type="EMBL" id="MLCO01000016">
    <property type="protein sequence ID" value="ONG58687.1"/>
    <property type="molecule type" value="Genomic_DNA"/>
</dbReference>
<dbReference type="RefSeq" id="WP_076955818.1">
    <property type="nucleotide sequence ID" value="NZ_MLCO01000016.1"/>
</dbReference>
<dbReference type="InterPro" id="IPR001466">
    <property type="entry name" value="Beta-lactam-related"/>
</dbReference>
<sequence length="377" mass="40771">MSEAKPQFHIPAGGEFLLLPPTQQAFAYRNVDRMFATRAVTRGPKVRELPRGTEVAPRYVVDGVEHGVDAYIDRACVSGILAIKRGRIVLERYALGLEEATRWSTMSMVKSLTSTLIGAALQDGAIASLDDKVSSYVPTVRGSAYDAVAVRDLLTMSSGVAWSEDYTDRHSHVNRYSQSLGDKVPGGVLKLLGELKPEHTPGTRFLYNTGDTYLLGCLLSAAVGTTIADYMTRRIWTPQGMEFDAFYTLESDGGQEIGGSRAGMTLRDLGRFGLFLLEGGHGVLPEGWLAEASRPAFTLNPTENSFGATGYGYSWWLQDGVMAAVGFAGQSLCLDPAEELVVVTLSARPQPPYAAAYTVDMKAERAAFHAALTAALR</sequence>
<dbReference type="AlphaFoldDB" id="A0A1V2H7A0"/>
<evidence type="ECO:0000259" key="1">
    <source>
        <dbReference type="Pfam" id="PF00144"/>
    </source>
</evidence>
<protein>
    <submittedName>
        <fullName evidence="2">Serine hydrolase</fullName>
    </submittedName>
</protein>
<evidence type="ECO:0000313" key="2">
    <source>
        <dbReference type="EMBL" id="ONG58687.1"/>
    </source>
</evidence>
<evidence type="ECO:0000313" key="3">
    <source>
        <dbReference type="Proteomes" id="UP000188879"/>
    </source>
</evidence>
<dbReference type="PANTHER" id="PTHR43283:SF14">
    <property type="entry name" value="BLL8153 PROTEIN"/>
    <property type="match status" value="1"/>
</dbReference>
<dbReference type="Proteomes" id="UP000188879">
    <property type="component" value="Unassembled WGS sequence"/>
</dbReference>
<name>A0A1V2H7A0_9PROT</name>
<keyword evidence="3" id="KW-1185">Reference proteome</keyword>
<accession>A0A1V2H7A0</accession>
<dbReference type="InterPro" id="IPR012338">
    <property type="entry name" value="Beta-lactam/transpept-like"/>
</dbReference>
<dbReference type="InterPro" id="IPR050789">
    <property type="entry name" value="Diverse_Enzym_Activities"/>
</dbReference>
<feature type="domain" description="Beta-lactamase-related" evidence="1">
    <location>
        <begin position="80"/>
        <end position="354"/>
    </location>
</feature>
<reference evidence="2 3" key="1">
    <citation type="submission" date="2016-10" db="EMBL/GenBank/DDBJ databases">
        <title>Draft Genome sequence of Roseomonas sp. strain M3.</title>
        <authorList>
            <person name="Subhash Y."/>
            <person name="Lee S."/>
        </authorList>
    </citation>
    <scope>NUCLEOTIDE SEQUENCE [LARGE SCALE GENOMIC DNA]</scope>
    <source>
        <strain evidence="2 3">M3</strain>
    </source>
</reference>
<comment type="caution">
    <text evidence="2">The sequence shown here is derived from an EMBL/GenBank/DDBJ whole genome shotgun (WGS) entry which is preliminary data.</text>
</comment>
<dbReference type="Pfam" id="PF00144">
    <property type="entry name" value="Beta-lactamase"/>
    <property type="match status" value="1"/>
</dbReference>
<dbReference type="GO" id="GO:0016787">
    <property type="term" value="F:hydrolase activity"/>
    <property type="evidence" value="ECO:0007669"/>
    <property type="project" value="UniProtKB-KW"/>
</dbReference>
<keyword evidence="2" id="KW-0378">Hydrolase</keyword>
<dbReference type="OrthoDB" id="9814204at2"/>
<dbReference type="PANTHER" id="PTHR43283">
    <property type="entry name" value="BETA-LACTAMASE-RELATED"/>
    <property type="match status" value="1"/>
</dbReference>
<organism evidence="2 3">
    <name type="scientific">Teichococcus deserti</name>
    <dbReference type="NCBI Taxonomy" id="1817963"/>
    <lineage>
        <taxon>Bacteria</taxon>
        <taxon>Pseudomonadati</taxon>
        <taxon>Pseudomonadota</taxon>
        <taxon>Alphaproteobacteria</taxon>
        <taxon>Acetobacterales</taxon>
        <taxon>Roseomonadaceae</taxon>
        <taxon>Roseomonas</taxon>
    </lineage>
</organism>
<dbReference type="SUPFAM" id="SSF56601">
    <property type="entry name" value="beta-lactamase/transpeptidase-like"/>
    <property type="match status" value="1"/>
</dbReference>
<gene>
    <name evidence="2" type="ORF">BKE38_02600</name>
</gene>
<proteinExistence type="predicted"/>
<dbReference type="Gene3D" id="3.40.710.10">
    <property type="entry name" value="DD-peptidase/beta-lactamase superfamily"/>
    <property type="match status" value="1"/>
</dbReference>